<gene>
    <name evidence="5" type="primary">LOC107267103</name>
</gene>
<keyword evidence="1" id="KW-1015">Disulfide bond</keyword>
<dbReference type="InterPro" id="IPR001254">
    <property type="entry name" value="Trypsin_dom"/>
</dbReference>
<dbReference type="GO" id="GO:0004252">
    <property type="term" value="F:serine-type endopeptidase activity"/>
    <property type="evidence" value="ECO:0007669"/>
    <property type="project" value="InterPro"/>
</dbReference>
<evidence type="ECO:0000313" key="5">
    <source>
        <dbReference type="RefSeq" id="XP_015593856.1"/>
    </source>
</evidence>
<dbReference type="FunFam" id="2.40.10.10:FF:000068">
    <property type="entry name" value="transmembrane protease serine 2"/>
    <property type="match status" value="1"/>
</dbReference>
<dbReference type="InterPro" id="IPR009003">
    <property type="entry name" value="Peptidase_S1_PA"/>
</dbReference>
<feature type="domain" description="Peptidase S1" evidence="3">
    <location>
        <begin position="15"/>
        <end position="251"/>
    </location>
</feature>
<dbReference type="Proteomes" id="UP000694920">
    <property type="component" value="Unplaced"/>
</dbReference>
<dbReference type="GeneID" id="107267103"/>
<dbReference type="PROSITE" id="PS50240">
    <property type="entry name" value="TRYPSIN_DOM"/>
    <property type="match status" value="1"/>
</dbReference>
<dbReference type="KEGG" id="ccin:107267103"/>
<dbReference type="AlphaFoldDB" id="A0AAJ7BTF3"/>
<proteinExistence type="predicted"/>
<dbReference type="GO" id="GO:0006508">
    <property type="term" value="P:proteolysis"/>
    <property type="evidence" value="ECO:0007669"/>
    <property type="project" value="InterPro"/>
</dbReference>
<evidence type="ECO:0000256" key="1">
    <source>
        <dbReference type="ARBA" id="ARBA00023157"/>
    </source>
</evidence>
<dbReference type="InterPro" id="IPR043504">
    <property type="entry name" value="Peptidase_S1_PA_chymotrypsin"/>
</dbReference>
<sequence>MNIRYSPVLFLILSVIAGTGKAGLTKRNARSTVDISDVPYVSQITDSDGNIICTGVILNFLYILTTAGCAHDLSPNEIKIVVGSSGLNNGTKYNVKEVITHEDFNPLEEDNSNDIALIKLSRYLRYNKKVRPIPIPEIQDDENPVNSDDITSSRWSILNSLKKIKQKIIDAYQCKASYELLGITIGSDVFCAETILSNVDTVDVIDTPIDRGSPLVQKSILIGLKVMGMMNKPDIYISISKFVPWIEENNTDY</sequence>
<evidence type="ECO:0000256" key="2">
    <source>
        <dbReference type="SAM" id="SignalP"/>
    </source>
</evidence>
<evidence type="ECO:0000259" key="3">
    <source>
        <dbReference type="PROSITE" id="PS50240"/>
    </source>
</evidence>
<accession>A0AAJ7BTF3</accession>
<dbReference type="Gene3D" id="2.40.10.10">
    <property type="entry name" value="Trypsin-like serine proteases"/>
    <property type="match status" value="1"/>
</dbReference>
<reference evidence="5" key="1">
    <citation type="submission" date="2025-08" db="UniProtKB">
        <authorList>
            <consortium name="RefSeq"/>
        </authorList>
    </citation>
    <scope>IDENTIFICATION</scope>
</reference>
<dbReference type="SMART" id="SM00020">
    <property type="entry name" value="Tryp_SPc"/>
    <property type="match status" value="1"/>
</dbReference>
<dbReference type="SUPFAM" id="SSF50494">
    <property type="entry name" value="Trypsin-like serine proteases"/>
    <property type="match status" value="1"/>
</dbReference>
<dbReference type="PANTHER" id="PTHR24250">
    <property type="entry name" value="CHYMOTRYPSIN-RELATED"/>
    <property type="match status" value="1"/>
</dbReference>
<feature type="chain" id="PRO_5042511657" evidence="2">
    <location>
        <begin position="23"/>
        <end position="253"/>
    </location>
</feature>
<organism evidence="4 5">
    <name type="scientific">Cephus cinctus</name>
    <name type="common">Wheat stem sawfly</name>
    <dbReference type="NCBI Taxonomy" id="211228"/>
    <lineage>
        <taxon>Eukaryota</taxon>
        <taxon>Metazoa</taxon>
        <taxon>Ecdysozoa</taxon>
        <taxon>Arthropoda</taxon>
        <taxon>Hexapoda</taxon>
        <taxon>Insecta</taxon>
        <taxon>Pterygota</taxon>
        <taxon>Neoptera</taxon>
        <taxon>Endopterygota</taxon>
        <taxon>Hymenoptera</taxon>
        <taxon>Cephoidea</taxon>
        <taxon>Cephidae</taxon>
        <taxon>Cephus</taxon>
    </lineage>
</organism>
<keyword evidence="4" id="KW-1185">Reference proteome</keyword>
<name>A0AAJ7BTF3_CEPCN</name>
<dbReference type="RefSeq" id="XP_015593856.1">
    <property type="nucleotide sequence ID" value="XM_015738370.2"/>
</dbReference>
<feature type="signal peptide" evidence="2">
    <location>
        <begin position="1"/>
        <end position="22"/>
    </location>
</feature>
<evidence type="ECO:0000313" key="4">
    <source>
        <dbReference type="Proteomes" id="UP000694920"/>
    </source>
</evidence>
<dbReference type="Pfam" id="PF00089">
    <property type="entry name" value="Trypsin"/>
    <property type="match status" value="1"/>
</dbReference>
<keyword evidence="2" id="KW-0732">Signal</keyword>
<protein>
    <submittedName>
        <fullName evidence="5">Coagulation factor XI</fullName>
    </submittedName>
</protein>